<evidence type="ECO:0000313" key="1">
    <source>
        <dbReference type="Proteomes" id="UP000046392"/>
    </source>
</evidence>
<dbReference type="InterPro" id="IPR036397">
    <property type="entry name" value="RNaseH_sf"/>
</dbReference>
<dbReference type="PANTHER" id="PTHR47326:SF1">
    <property type="entry name" value="HTH PSQ-TYPE DOMAIN-CONTAINING PROTEIN"/>
    <property type="match status" value="1"/>
</dbReference>
<protein>
    <submittedName>
        <fullName evidence="2">DUF4817 domain-containing protein</fullName>
    </submittedName>
</protein>
<proteinExistence type="predicted"/>
<name>A0A0N5BMI6_STREA</name>
<dbReference type="WBParaSite" id="SPAL_0000712333.1">
    <property type="protein sequence ID" value="SPAL_0000712333.1"/>
    <property type="gene ID" value="SPAL_0000712333"/>
</dbReference>
<dbReference type="Gene3D" id="3.30.420.10">
    <property type="entry name" value="Ribonuclease H-like superfamily/Ribonuclease H"/>
    <property type="match status" value="1"/>
</dbReference>
<dbReference type="Proteomes" id="UP000046392">
    <property type="component" value="Unplaced"/>
</dbReference>
<evidence type="ECO:0000313" key="2">
    <source>
        <dbReference type="WBParaSite" id="SPAL_0000712333.1"/>
    </source>
</evidence>
<dbReference type="PANTHER" id="PTHR47326">
    <property type="entry name" value="TRANSPOSABLE ELEMENT TC3 TRANSPOSASE-LIKE PROTEIN"/>
    <property type="match status" value="1"/>
</dbReference>
<reference evidence="2" key="1">
    <citation type="submission" date="2017-02" db="UniProtKB">
        <authorList>
            <consortium name="WormBaseParasite"/>
        </authorList>
    </citation>
    <scope>IDENTIFICATION</scope>
</reference>
<organism evidence="1 2">
    <name type="scientific">Strongyloides papillosus</name>
    <name type="common">Intestinal threadworm</name>
    <dbReference type="NCBI Taxonomy" id="174720"/>
    <lineage>
        <taxon>Eukaryota</taxon>
        <taxon>Metazoa</taxon>
        <taxon>Ecdysozoa</taxon>
        <taxon>Nematoda</taxon>
        <taxon>Chromadorea</taxon>
        <taxon>Rhabditida</taxon>
        <taxon>Tylenchina</taxon>
        <taxon>Panagrolaimomorpha</taxon>
        <taxon>Strongyloidoidea</taxon>
        <taxon>Strongyloididae</taxon>
        <taxon>Strongyloides</taxon>
    </lineage>
</organism>
<keyword evidence="1" id="KW-1185">Reference proteome</keyword>
<dbReference type="STRING" id="174720.A0A0N5BMI6"/>
<dbReference type="GO" id="GO:0003676">
    <property type="term" value="F:nucleic acid binding"/>
    <property type="evidence" value="ECO:0007669"/>
    <property type="project" value="InterPro"/>
</dbReference>
<accession>A0A0N5BMI6</accession>
<sequence>MRYAPTRQTIKNIVKRFNKHGSVGDVHRRGRPLRKNAQQLCMARSTLHNVIKHKIKFFSYKSQDAQELLPVDKNQRKEYATKIKELVEKDCNFIDKLIMDDETNFYLNEKSEGKKGYSMMWYIIKKKFGPYFFEDKKDDSVTINSQRYCDMLENFVAFELESFPKDTWFQQYGASSHTAARTIKLFKKIW</sequence>
<dbReference type="AlphaFoldDB" id="A0A0N5BMI6"/>